<evidence type="ECO:0000313" key="3">
    <source>
        <dbReference type="Proteomes" id="UP001310890"/>
    </source>
</evidence>
<reference evidence="2" key="1">
    <citation type="submission" date="2023-08" db="EMBL/GenBank/DDBJ databases">
        <title>Black Yeasts Isolated from many extreme environments.</title>
        <authorList>
            <person name="Coleine C."/>
            <person name="Stajich J.E."/>
            <person name="Selbmann L."/>
        </authorList>
    </citation>
    <scope>NUCLEOTIDE SEQUENCE</scope>
    <source>
        <strain evidence="2">CCFEE 5401</strain>
    </source>
</reference>
<organism evidence="2 3">
    <name type="scientific">Meristemomyces frigidus</name>
    <dbReference type="NCBI Taxonomy" id="1508187"/>
    <lineage>
        <taxon>Eukaryota</taxon>
        <taxon>Fungi</taxon>
        <taxon>Dikarya</taxon>
        <taxon>Ascomycota</taxon>
        <taxon>Pezizomycotina</taxon>
        <taxon>Dothideomycetes</taxon>
        <taxon>Dothideomycetidae</taxon>
        <taxon>Mycosphaerellales</taxon>
        <taxon>Teratosphaeriaceae</taxon>
        <taxon>Meristemomyces</taxon>
    </lineage>
</organism>
<feature type="compositionally biased region" description="Acidic residues" evidence="1">
    <location>
        <begin position="110"/>
        <end position="120"/>
    </location>
</feature>
<dbReference type="AlphaFoldDB" id="A0AAN7TEC1"/>
<dbReference type="EMBL" id="JAVRRL010000046">
    <property type="protein sequence ID" value="KAK5110735.1"/>
    <property type="molecule type" value="Genomic_DNA"/>
</dbReference>
<accession>A0AAN7TEC1</accession>
<sequence>MAVTTEQAPNLSTHRILSSTKISPLVTKILSTLTQQTHDQGNEKPALLRLTAHPKASAKLITIVEISKRQLALTGTSCYQYTALSSQLIDIPRQKPSTNNTAGSTRAEPDSDPEDPDDVAFEIMPPPGGQTKKRSVPVLSIYLSARPVREWRIEYG</sequence>
<gene>
    <name evidence="2" type="ORF">LTR62_005612</name>
</gene>
<name>A0AAN7TEC1_9PEZI</name>
<dbReference type="Proteomes" id="UP001310890">
    <property type="component" value="Unassembled WGS sequence"/>
</dbReference>
<protein>
    <recommendedName>
        <fullName evidence="4">DNA/RNA-binding protein Alba-like domain-containing protein</fullName>
    </recommendedName>
</protein>
<evidence type="ECO:0008006" key="4">
    <source>
        <dbReference type="Google" id="ProtNLM"/>
    </source>
</evidence>
<proteinExistence type="predicted"/>
<feature type="compositionally biased region" description="Polar residues" evidence="1">
    <location>
        <begin position="95"/>
        <end position="104"/>
    </location>
</feature>
<feature type="region of interest" description="Disordered" evidence="1">
    <location>
        <begin position="91"/>
        <end position="133"/>
    </location>
</feature>
<evidence type="ECO:0000313" key="2">
    <source>
        <dbReference type="EMBL" id="KAK5110735.1"/>
    </source>
</evidence>
<evidence type="ECO:0000256" key="1">
    <source>
        <dbReference type="SAM" id="MobiDB-lite"/>
    </source>
</evidence>
<comment type="caution">
    <text evidence="2">The sequence shown here is derived from an EMBL/GenBank/DDBJ whole genome shotgun (WGS) entry which is preliminary data.</text>
</comment>